<name>I2GD45_9BACT</name>
<keyword evidence="5" id="KW-0949">S-adenosyl-L-methionine</keyword>
<evidence type="ECO:0000256" key="6">
    <source>
        <dbReference type="ARBA" id="ARBA00022694"/>
    </source>
</evidence>
<dbReference type="InterPro" id="IPR013848">
    <property type="entry name" value="Methylthiotransferase_N"/>
</dbReference>
<dbReference type="PANTHER" id="PTHR43020">
    <property type="entry name" value="CDK5 REGULATORY SUBUNIT-ASSOCIATED PROTEIN 1"/>
    <property type="match status" value="1"/>
</dbReference>
<keyword evidence="3" id="KW-0963">Cytoplasm</keyword>
<dbReference type="NCBIfam" id="TIGR00089">
    <property type="entry name" value="MiaB/RimO family radical SAM methylthiotransferase"/>
    <property type="match status" value="1"/>
</dbReference>
<evidence type="ECO:0000256" key="5">
    <source>
        <dbReference type="ARBA" id="ARBA00022691"/>
    </source>
</evidence>
<dbReference type="SFLD" id="SFLDG01061">
    <property type="entry name" value="methylthiotransferase"/>
    <property type="match status" value="1"/>
</dbReference>
<reference evidence="12 13" key="1">
    <citation type="journal article" date="2012" name="J. Bacteriol.">
        <title>Genome Sequence of the Filamentous Bacterium Fibrisoma limi BUZ 3T.</title>
        <authorList>
            <person name="Filippini M."/>
            <person name="Qi W."/>
            <person name="Jaenicke S."/>
            <person name="Goesmann A."/>
            <person name="Smits T.H."/>
            <person name="Bagheri H.C."/>
        </authorList>
    </citation>
    <scope>NUCLEOTIDE SEQUENCE [LARGE SCALE GENOMIC DNA]</scope>
    <source>
        <strain evidence="13">BUZ 3T</strain>
    </source>
</reference>
<dbReference type="STRING" id="1185876.BN8_00768"/>
<dbReference type="GO" id="GO:0051539">
    <property type="term" value="F:4 iron, 4 sulfur cluster binding"/>
    <property type="evidence" value="ECO:0007669"/>
    <property type="project" value="UniProtKB-KW"/>
</dbReference>
<evidence type="ECO:0000313" key="13">
    <source>
        <dbReference type="Proteomes" id="UP000009309"/>
    </source>
</evidence>
<sequence>MLYRPSGPGKGLLIMKKVAFYTLGCKLNFSETSTLARLLEEQGHERVEFNEQPDVFIINTCSVTDNADKKCRKIVREAQKINPDGYVAILGCYAQLKPQEIAQIPGVDAVLGAAEKFRLHELIGTFDKQPAGESARVFNSPIEEAIEYHASYSLNDRTRTFLKVQDGCDYPCSYCTIPLARGKSRSDTIANVVRAAHDIAERGVKEIVLTGVNIGDFGHVDGSGEILHQKETFLDLIQALDEVDGIERFRISSIEPNLLTDEIIAFVAQSKRFVPHFHVPLQSGSNKVLGLMRRRYKRELYADRVAKIKELMPHACIGVDVIVGHPGETDELFKETYQFLTELPVSYLHVFTYSERPNTYALSIKPVVPGHVRAERSKMLHILSDKKRRAFYESQLGREATVLFEEDIADGHMQGFTENYVRVVAKYDPLLINETKRIRLLAVNADSLVEVEEADILV</sequence>
<gene>
    <name evidence="12" type="ORF">BN8_00768</name>
</gene>
<dbReference type="InterPro" id="IPR023404">
    <property type="entry name" value="rSAM_horseshoe"/>
</dbReference>
<dbReference type="SMART" id="SM00729">
    <property type="entry name" value="Elp3"/>
    <property type="match status" value="1"/>
</dbReference>
<organism evidence="12 13">
    <name type="scientific">Fibrisoma limi BUZ 3</name>
    <dbReference type="NCBI Taxonomy" id="1185876"/>
    <lineage>
        <taxon>Bacteria</taxon>
        <taxon>Pseudomonadati</taxon>
        <taxon>Bacteroidota</taxon>
        <taxon>Cytophagia</taxon>
        <taxon>Cytophagales</taxon>
        <taxon>Spirosomataceae</taxon>
        <taxon>Fibrisoma</taxon>
    </lineage>
</organism>
<evidence type="ECO:0000313" key="12">
    <source>
        <dbReference type="EMBL" id="CCH51819.1"/>
    </source>
</evidence>
<dbReference type="Pfam" id="PF04055">
    <property type="entry name" value="Radical_SAM"/>
    <property type="match status" value="1"/>
</dbReference>
<evidence type="ECO:0000256" key="3">
    <source>
        <dbReference type="ARBA" id="ARBA00022490"/>
    </source>
</evidence>
<evidence type="ECO:0000256" key="8">
    <source>
        <dbReference type="ARBA" id="ARBA00023004"/>
    </source>
</evidence>
<evidence type="ECO:0000256" key="2">
    <source>
        <dbReference type="ARBA" id="ARBA00022485"/>
    </source>
</evidence>
<proteinExistence type="predicted"/>
<keyword evidence="9" id="KW-0411">Iron-sulfur</keyword>
<dbReference type="Gene3D" id="3.80.30.20">
    <property type="entry name" value="tm_1862 like domain"/>
    <property type="match status" value="1"/>
</dbReference>
<dbReference type="FunFam" id="3.40.50.12160:FF:000004">
    <property type="entry name" value="Threonylcarbamoyladenosine tRNA methylthiotransferase MtaB"/>
    <property type="match status" value="1"/>
</dbReference>
<dbReference type="InterPro" id="IPR020612">
    <property type="entry name" value="Methylthiotransferase_CS"/>
</dbReference>
<dbReference type="PROSITE" id="PS51918">
    <property type="entry name" value="RADICAL_SAM"/>
    <property type="match status" value="1"/>
</dbReference>
<dbReference type="Pfam" id="PF00919">
    <property type="entry name" value="UPF0004"/>
    <property type="match status" value="1"/>
</dbReference>
<dbReference type="Gene3D" id="3.40.50.12160">
    <property type="entry name" value="Methylthiotransferase, N-terminal domain"/>
    <property type="match status" value="1"/>
</dbReference>
<dbReference type="SFLD" id="SFLDG01082">
    <property type="entry name" value="B12-binding_domain_containing"/>
    <property type="match status" value="1"/>
</dbReference>
<accession>I2GD45</accession>
<dbReference type="NCBIfam" id="TIGR01579">
    <property type="entry name" value="MiaB-like-C"/>
    <property type="match status" value="1"/>
</dbReference>
<dbReference type="SUPFAM" id="SSF102114">
    <property type="entry name" value="Radical SAM enzymes"/>
    <property type="match status" value="1"/>
</dbReference>
<keyword evidence="6" id="KW-0819">tRNA processing</keyword>
<evidence type="ECO:0000256" key="1">
    <source>
        <dbReference type="ARBA" id="ARBA00001966"/>
    </source>
</evidence>
<protein>
    <submittedName>
        <fullName evidence="12">MiaB-like tRNA modifying enzyme</fullName>
    </submittedName>
</protein>
<evidence type="ECO:0000256" key="9">
    <source>
        <dbReference type="ARBA" id="ARBA00023014"/>
    </source>
</evidence>
<keyword evidence="13" id="KW-1185">Reference proteome</keyword>
<dbReference type="Proteomes" id="UP000009309">
    <property type="component" value="Unassembled WGS sequence"/>
</dbReference>
<feature type="domain" description="Radical SAM core" evidence="11">
    <location>
        <begin position="154"/>
        <end position="393"/>
    </location>
</feature>
<keyword evidence="8" id="KW-0408">Iron</keyword>
<feature type="domain" description="MTTase N-terminal" evidence="10">
    <location>
        <begin position="16"/>
        <end position="128"/>
    </location>
</feature>
<dbReference type="AlphaFoldDB" id="I2GD45"/>
<dbReference type="GO" id="GO:0035597">
    <property type="term" value="F:tRNA-2-methylthio-N(6)-dimethylallyladenosine(37) synthase activity"/>
    <property type="evidence" value="ECO:0007669"/>
    <property type="project" value="TreeGrafter"/>
</dbReference>
<comment type="cofactor">
    <cofactor evidence="1">
        <name>[4Fe-4S] cluster</name>
        <dbReference type="ChEBI" id="CHEBI:49883"/>
    </cofactor>
</comment>
<comment type="caution">
    <text evidence="12">The sequence shown here is derived from an EMBL/GenBank/DDBJ whole genome shotgun (WGS) entry which is preliminary data.</text>
</comment>
<dbReference type="InterPro" id="IPR007197">
    <property type="entry name" value="rSAM"/>
</dbReference>
<dbReference type="EMBL" id="CAIT01000004">
    <property type="protein sequence ID" value="CCH51819.1"/>
    <property type="molecule type" value="Genomic_DNA"/>
</dbReference>
<dbReference type="PROSITE" id="PS51449">
    <property type="entry name" value="MTTASE_N"/>
    <property type="match status" value="1"/>
</dbReference>
<dbReference type="PANTHER" id="PTHR43020:SF2">
    <property type="entry name" value="MITOCHONDRIAL TRNA METHYLTHIOTRANSFERASE CDK5RAP1"/>
    <property type="match status" value="1"/>
</dbReference>
<keyword evidence="7" id="KW-0479">Metal-binding</keyword>
<dbReference type="InterPro" id="IPR058240">
    <property type="entry name" value="rSAM_sf"/>
</dbReference>
<dbReference type="PROSITE" id="PS01278">
    <property type="entry name" value="MTTASE_RADICAL"/>
    <property type="match status" value="1"/>
</dbReference>
<dbReference type="InterPro" id="IPR005839">
    <property type="entry name" value="Methylthiotransferase"/>
</dbReference>
<dbReference type="eggNOG" id="COG0621">
    <property type="taxonomic scope" value="Bacteria"/>
</dbReference>
<evidence type="ECO:0000256" key="7">
    <source>
        <dbReference type="ARBA" id="ARBA00022723"/>
    </source>
</evidence>
<dbReference type="InterPro" id="IPR038135">
    <property type="entry name" value="Methylthiotransferase_N_sf"/>
</dbReference>
<dbReference type="InterPro" id="IPR006467">
    <property type="entry name" value="MiaB-like_bact"/>
</dbReference>
<dbReference type="SFLD" id="SFLDS00029">
    <property type="entry name" value="Radical_SAM"/>
    <property type="match status" value="1"/>
</dbReference>
<evidence type="ECO:0000259" key="11">
    <source>
        <dbReference type="PROSITE" id="PS51918"/>
    </source>
</evidence>
<evidence type="ECO:0000256" key="4">
    <source>
        <dbReference type="ARBA" id="ARBA00022679"/>
    </source>
</evidence>
<evidence type="ECO:0000259" key="10">
    <source>
        <dbReference type="PROSITE" id="PS51449"/>
    </source>
</evidence>
<keyword evidence="2" id="KW-0004">4Fe-4S</keyword>
<dbReference type="InterPro" id="IPR006638">
    <property type="entry name" value="Elp3/MiaA/NifB-like_rSAM"/>
</dbReference>
<dbReference type="CDD" id="cd01335">
    <property type="entry name" value="Radical_SAM"/>
    <property type="match status" value="1"/>
</dbReference>
<keyword evidence="4" id="KW-0808">Transferase</keyword>
<dbReference type="GO" id="GO:0005829">
    <property type="term" value="C:cytosol"/>
    <property type="evidence" value="ECO:0007669"/>
    <property type="project" value="TreeGrafter"/>
</dbReference>
<dbReference type="GO" id="GO:0046872">
    <property type="term" value="F:metal ion binding"/>
    <property type="evidence" value="ECO:0007669"/>
    <property type="project" value="UniProtKB-KW"/>
</dbReference>